<dbReference type="InterPro" id="IPR010994">
    <property type="entry name" value="RuvA_2-like"/>
</dbReference>
<dbReference type="PANTHER" id="PTHR30471:SF3">
    <property type="entry name" value="UPF0758 PROTEIN YEES-RELATED"/>
    <property type="match status" value="1"/>
</dbReference>
<comment type="caution">
    <text evidence="2">The sequence shown here is derived from an EMBL/GenBank/DDBJ whole genome shotgun (WGS) entry which is preliminary data.</text>
</comment>
<dbReference type="Proteomes" id="UP000230340">
    <property type="component" value="Unassembled WGS sequence"/>
</dbReference>
<proteinExistence type="predicted"/>
<name>A0A2H0XEN2_UNCKA</name>
<evidence type="ECO:0000313" key="2">
    <source>
        <dbReference type="EMBL" id="PIS23396.1"/>
    </source>
</evidence>
<gene>
    <name evidence="2" type="ORF">COT49_00290</name>
</gene>
<dbReference type="InterPro" id="IPR001405">
    <property type="entry name" value="UPF0758"/>
</dbReference>
<dbReference type="InterPro" id="IPR046778">
    <property type="entry name" value="UPF0758_N"/>
</dbReference>
<evidence type="ECO:0000259" key="1">
    <source>
        <dbReference type="Pfam" id="PF20582"/>
    </source>
</evidence>
<dbReference type="AlphaFoldDB" id="A0A2H0XEN2"/>
<sequence>MGKEELVKWSHPGGKFRRIGPKSCTDAKLLSIIIGTGTKGTSSESIAKIILENFGNFRGIVGKPLDSFYKIKGLKEVKATKIAAVFEIARRIVEDL</sequence>
<dbReference type="SUPFAM" id="SSF47781">
    <property type="entry name" value="RuvA domain 2-like"/>
    <property type="match status" value="1"/>
</dbReference>
<dbReference type="PANTHER" id="PTHR30471">
    <property type="entry name" value="DNA REPAIR PROTEIN RADC"/>
    <property type="match status" value="1"/>
</dbReference>
<dbReference type="Pfam" id="PF20582">
    <property type="entry name" value="UPF0758_N"/>
    <property type="match status" value="1"/>
</dbReference>
<evidence type="ECO:0000313" key="3">
    <source>
        <dbReference type="Proteomes" id="UP000230340"/>
    </source>
</evidence>
<accession>A0A2H0XEN2</accession>
<reference evidence="3" key="1">
    <citation type="submission" date="2017-09" db="EMBL/GenBank/DDBJ databases">
        <title>Depth-based differentiation of microbial function through sediment-hosted aquifers and enrichment of novel symbionts in the deep terrestrial subsurface.</title>
        <authorList>
            <person name="Probst A.J."/>
            <person name="Ladd B."/>
            <person name="Jarett J.K."/>
            <person name="Geller-Mcgrath D.E."/>
            <person name="Sieber C.M.K."/>
            <person name="Emerson J.B."/>
            <person name="Anantharaman K."/>
            <person name="Thomas B.C."/>
            <person name="Malmstrom R."/>
            <person name="Stieglmeier M."/>
            <person name="Klingl A."/>
            <person name="Woyke T."/>
            <person name="Ryan C.M."/>
            <person name="Banfield J.F."/>
        </authorList>
    </citation>
    <scope>NUCLEOTIDE SEQUENCE [LARGE SCALE GENOMIC DNA]</scope>
</reference>
<organism evidence="2 3">
    <name type="scientific">candidate division WWE3 bacterium CG08_land_8_20_14_0_20_40_13</name>
    <dbReference type="NCBI Taxonomy" id="1975084"/>
    <lineage>
        <taxon>Bacteria</taxon>
        <taxon>Katanobacteria</taxon>
    </lineage>
</organism>
<dbReference type="EMBL" id="PEYT01000003">
    <property type="protein sequence ID" value="PIS23396.1"/>
    <property type="molecule type" value="Genomic_DNA"/>
</dbReference>
<protein>
    <recommendedName>
        <fullName evidence="1">UPF0758 domain-containing protein</fullName>
    </recommendedName>
</protein>
<feature type="domain" description="UPF0758" evidence="1">
    <location>
        <begin position="11"/>
        <end position="79"/>
    </location>
</feature>